<comment type="caution">
    <text evidence="3">The sequence shown here is derived from an EMBL/GenBank/DDBJ whole genome shotgun (WGS) entry which is preliminary data.</text>
</comment>
<accession>A0A286UEU9</accession>
<dbReference type="Gene3D" id="3.30.460.10">
    <property type="entry name" value="Beta Polymerase, domain 2"/>
    <property type="match status" value="1"/>
</dbReference>
<dbReference type="CDD" id="cd05402">
    <property type="entry name" value="NT_PAP_TUTase"/>
    <property type="match status" value="1"/>
</dbReference>
<dbReference type="SUPFAM" id="SSF81301">
    <property type="entry name" value="Nucleotidyltransferase"/>
    <property type="match status" value="1"/>
</dbReference>
<proteinExistence type="predicted"/>
<keyword evidence="4" id="KW-1185">Reference proteome</keyword>
<feature type="compositionally biased region" description="Basic and acidic residues" evidence="1">
    <location>
        <begin position="929"/>
        <end position="946"/>
    </location>
</feature>
<feature type="compositionally biased region" description="Basic residues" evidence="1">
    <location>
        <begin position="901"/>
        <end position="928"/>
    </location>
</feature>
<dbReference type="InterPro" id="IPR054708">
    <property type="entry name" value="MTPAP-like_central"/>
</dbReference>
<sequence length="946" mass="107000">MNRNNPIRFHSTMENDLMDIFRSMTPSQETKSAREFSFERIREVVRSIGDKSQYDLVDINPYSFEGEVYSPETPVECVIVDNENESIPDLGEEYLPIPYDAIKLAHFLSSRGYEGTFVDSAPKLKNRSTILSPGNSILSLPEPTWSMAFENQYSPSKNQYRVLPLVLRITETLSKTPGSSEVQIDTVSGNSPSHEILLHPAHSTNIARHSLLSEAWKSCPATFSLLSRTLWIWLDSWGIAELSPSQCAWLVMYFIQQANRDFKDDATPKSPEELAVTHDDPGRTTPTHERITEPSSYKLGKSDIELDALLRDFFLFVSELKSRAKKIVFLPLSGTFERRSVKYQGRHDKSADMKDPSTVRSRNSQDTAAITPRNQNLWGDNVLVYKDPLVPTHNIMYTVTQNFLSILCSYSDQTVKYLETGHPITGIFGRYSKFNIDRYICGPAFFDENEEKRIERRESDEARLSSFFKIPSVSPQILNSRSLTIQKVQKAIQNAFSGGRGSDLRHGLKYRVEYFGSTRYGADQNSSDLDLVIIDPERMNGLSSNGSGELPRIYDLRSVSKALYEAGFRIKAVIPSASVPIVKCEDPKTGIKCDININEQLGLHNSLLIATYCQLNVYLRPLIVLIKQWAKSHGLNNPSGGPGLQATFSSYALSMMTIGYLQASKLLPNLQEKYALPNKEAMIVQAPDEIGFWTSVKNTTKSGKGKPKSMKDKLKVWCDTRFDTPEPPIENQELDNGKLYELLSGWFRYWGFHHCYSTDIMSIRDGGIVPRKHQAKVRLRFEKDHHLMELFESKDVNKVESGESSDKGEGSVKGDMTDADADADLDQDQKQPGIWQSQPLVVTDPFITRKNLAAQISRGAVDRFITECKRAALLIDQVSSFEELKGREEQRMKRLLEIQKEHKKQKQAKAKEKKARSGKKETKRGKGKTKSEEGKPKSEGEKTKAD</sequence>
<evidence type="ECO:0000313" key="3">
    <source>
        <dbReference type="EMBL" id="PAV18110.1"/>
    </source>
</evidence>
<evidence type="ECO:0000259" key="2">
    <source>
        <dbReference type="Pfam" id="PF22600"/>
    </source>
</evidence>
<dbReference type="SUPFAM" id="SSF81631">
    <property type="entry name" value="PAP/OAS1 substrate-binding domain"/>
    <property type="match status" value="1"/>
</dbReference>
<dbReference type="GO" id="GO:0010605">
    <property type="term" value="P:negative regulation of macromolecule metabolic process"/>
    <property type="evidence" value="ECO:0007669"/>
    <property type="project" value="UniProtKB-ARBA"/>
</dbReference>
<feature type="region of interest" description="Disordered" evidence="1">
    <location>
        <begin position="265"/>
        <end position="294"/>
    </location>
</feature>
<dbReference type="InterPro" id="IPR043519">
    <property type="entry name" value="NT_sf"/>
</dbReference>
<feature type="compositionally biased region" description="Basic and acidic residues" evidence="1">
    <location>
        <begin position="798"/>
        <end position="816"/>
    </location>
</feature>
<gene>
    <name evidence="3" type="ORF">PNOK_0659600</name>
</gene>
<feature type="compositionally biased region" description="Basic and acidic residues" evidence="1">
    <location>
        <begin position="343"/>
        <end position="357"/>
    </location>
</feature>
<dbReference type="GO" id="GO:0016779">
    <property type="term" value="F:nucleotidyltransferase activity"/>
    <property type="evidence" value="ECO:0007669"/>
    <property type="project" value="UniProtKB-ARBA"/>
</dbReference>
<protein>
    <recommendedName>
        <fullName evidence="2">Poly(A) RNA polymerase mitochondrial-like central palm domain-containing protein</fullName>
    </recommendedName>
</protein>
<feature type="region of interest" description="Disordered" evidence="1">
    <location>
        <begin position="343"/>
        <end position="366"/>
    </location>
</feature>
<feature type="region of interest" description="Disordered" evidence="1">
    <location>
        <begin position="895"/>
        <end position="946"/>
    </location>
</feature>
<dbReference type="InParanoid" id="A0A286UEU9"/>
<organism evidence="3 4">
    <name type="scientific">Pyrrhoderma noxium</name>
    <dbReference type="NCBI Taxonomy" id="2282107"/>
    <lineage>
        <taxon>Eukaryota</taxon>
        <taxon>Fungi</taxon>
        <taxon>Dikarya</taxon>
        <taxon>Basidiomycota</taxon>
        <taxon>Agaricomycotina</taxon>
        <taxon>Agaricomycetes</taxon>
        <taxon>Hymenochaetales</taxon>
        <taxon>Hymenochaetaceae</taxon>
        <taxon>Pyrrhoderma</taxon>
    </lineage>
</organism>
<dbReference type="OrthoDB" id="2274644at2759"/>
<dbReference type="PANTHER" id="PTHR12271:SF40">
    <property type="entry name" value="POLY(A) RNA POLYMERASE GLD2"/>
    <property type="match status" value="1"/>
</dbReference>
<name>A0A286UEU9_9AGAM</name>
<evidence type="ECO:0000313" key="4">
    <source>
        <dbReference type="Proteomes" id="UP000217199"/>
    </source>
</evidence>
<dbReference type="EMBL" id="NBII01000006">
    <property type="protein sequence ID" value="PAV18110.1"/>
    <property type="molecule type" value="Genomic_DNA"/>
</dbReference>
<dbReference type="Gene3D" id="1.10.1410.10">
    <property type="match status" value="1"/>
</dbReference>
<reference evidence="3 4" key="1">
    <citation type="journal article" date="2017" name="Mol. Ecol.">
        <title>Comparative and population genomic landscape of Phellinus noxius: A hypervariable fungus causing root rot in trees.</title>
        <authorList>
            <person name="Chung C.L."/>
            <person name="Lee T.J."/>
            <person name="Akiba M."/>
            <person name="Lee H.H."/>
            <person name="Kuo T.H."/>
            <person name="Liu D."/>
            <person name="Ke H.M."/>
            <person name="Yokoi T."/>
            <person name="Roa M.B."/>
            <person name="Lu M.J."/>
            <person name="Chang Y.Y."/>
            <person name="Ann P.J."/>
            <person name="Tsai J.N."/>
            <person name="Chen C.Y."/>
            <person name="Tzean S.S."/>
            <person name="Ota Y."/>
            <person name="Hattori T."/>
            <person name="Sahashi N."/>
            <person name="Liou R.F."/>
            <person name="Kikuchi T."/>
            <person name="Tsai I.J."/>
        </authorList>
    </citation>
    <scope>NUCLEOTIDE SEQUENCE [LARGE SCALE GENOMIC DNA]</scope>
    <source>
        <strain evidence="3 4">FFPRI411160</strain>
    </source>
</reference>
<dbReference type="STRING" id="2282107.A0A286UEU9"/>
<dbReference type="GO" id="GO:0031123">
    <property type="term" value="P:RNA 3'-end processing"/>
    <property type="evidence" value="ECO:0007669"/>
    <property type="project" value="TreeGrafter"/>
</dbReference>
<dbReference type="Pfam" id="PF22600">
    <property type="entry name" value="MTPAP-like_central"/>
    <property type="match status" value="1"/>
</dbReference>
<feature type="compositionally biased region" description="Basic and acidic residues" evidence="1">
    <location>
        <begin position="265"/>
        <end position="292"/>
    </location>
</feature>
<feature type="region of interest" description="Disordered" evidence="1">
    <location>
        <begin position="798"/>
        <end position="837"/>
    </location>
</feature>
<dbReference type="AlphaFoldDB" id="A0A286UEU9"/>
<feature type="domain" description="Poly(A) RNA polymerase mitochondrial-like central palm" evidence="2">
    <location>
        <begin position="464"/>
        <end position="614"/>
    </location>
</feature>
<dbReference type="PANTHER" id="PTHR12271">
    <property type="entry name" value="POLY A POLYMERASE CID PAP -RELATED"/>
    <property type="match status" value="1"/>
</dbReference>
<feature type="compositionally biased region" description="Acidic residues" evidence="1">
    <location>
        <begin position="817"/>
        <end position="826"/>
    </location>
</feature>
<dbReference type="Proteomes" id="UP000217199">
    <property type="component" value="Unassembled WGS sequence"/>
</dbReference>
<evidence type="ECO:0000256" key="1">
    <source>
        <dbReference type="SAM" id="MobiDB-lite"/>
    </source>
</evidence>